<dbReference type="InterPro" id="IPR023313">
    <property type="entry name" value="UBQ-conjugating_AS"/>
</dbReference>
<feature type="compositionally biased region" description="Basic and acidic residues" evidence="5">
    <location>
        <begin position="178"/>
        <end position="192"/>
    </location>
</feature>
<keyword evidence="4" id="KW-0547">Nucleotide-binding</keyword>
<dbReference type="Proteomes" id="UP000054937">
    <property type="component" value="Unassembled WGS sequence"/>
</dbReference>
<organism evidence="7 8">
    <name type="scientific">Pseudocohnilembus persalinus</name>
    <name type="common">Ciliate</name>
    <dbReference type="NCBI Taxonomy" id="266149"/>
    <lineage>
        <taxon>Eukaryota</taxon>
        <taxon>Sar</taxon>
        <taxon>Alveolata</taxon>
        <taxon>Ciliophora</taxon>
        <taxon>Intramacronucleata</taxon>
        <taxon>Oligohymenophorea</taxon>
        <taxon>Scuticociliatia</taxon>
        <taxon>Philasterida</taxon>
        <taxon>Pseudocohnilembidae</taxon>
        <taxon>Pseudocohnilembus</taxon>
    </lineage>
</organism>
<reference evidence="7 8" key="1">
    <citation type="journal article" date="2015" name="Sci. Rep.">
        <title>Genome of the facultative scuticociliatosis pathogen Pseudocohnilembus persalinus provides insight into its virulence through horizontal gene transfer.</title>
        <authorList>
            <person name="Xiong J."/>
            <person name="Wang G."/>
            <person name="Cheng J."/>
            <person name="Tian M."/>
            <person name="Pan X."/>
            <person name="Warren A."/>
            <person name="Jiang C."/>
            <person name="Yuan D."/>
            <person name="Miao W."/>
        </authorList>
    </citation>
    <scope>NUCLEOTIDE SEQUENCE [LARGE SCALE GENOMIC DNA]</scope>
    <source>
        <strain evidence="7">36N120E</strain>
    </source>
</reference>
<sequence>MYKQRIIKEASEAAKLRDPNIILIADEKNLYNWTAFLLGPEDSPFSEGIFEVKINLTDNYPIQPPKMFFKTRIFHPNIHWETGEICLDIVKNEWTPSWTLEALCRAVLYLMSNCNANSPLNCDAGNLVRNGCDEAYQNMARMFTHEKAMDKQEFLQFQKQYEQQQQLKQQKQINLQKSKLDEKEEQKQKKEQ</sequence>
<dbReference type="InterPro" id="IPR000608">
    <property type="entry name" value="UBC"/>
</dbReference>
<evidence type="ECO:0000256" key="1">
    <source>
        <dbReference type="ARBA" id="ARBA00022679"/>
    </source>
</evidence>
<evidence type="ECO:0000313" key="8">
    <source>
        <dbReference type="Proteomes" id="UP000054937"/>
    </source>
</evidence>
<dbReference type="AlphaFoldDB" id="A0A0V0Q843"/>
<evidence type="ECO:0000256" key="2">
    <source>
        <dbReference type="ARBA" id="ARBA00022786"/>
    </source>
</evidence>
<gene>
    <name evidence="7" type="ORF">PPERSA_12876</name>
</gene>
<comment type="caution">
    <text evidence="7">The sequence shown here is derived from an EMBL/GenBank/DDBJ whole genome shotgun (WGS) entry which is preliminary data.</text>
</comment>
<dbReference type="Gene3D" id="3.10.110.10">
    <property type="entry name" value="Ubiquitin Conjugating Enzyme"/>
    <property type="match status" value="1"/>
</dbReference>
<evidence type="ECO:0000313" key="7">
    <source>
        <dbReference type="EMBL" id="KRW98397.1"/>
    </source>
</evidence>
<dbReference type="PANTHER" id="PTHR24067">
    <property type="entry name" value="UBIQUITIN-CONJUGATING ENZYME E2"/>
    <property type="match status" value="1"/>
</dbReference>
<dbReference type="InterPro" id="IPR016135">
    <property type="entry name" value="UBQ-conjugating_enzyme/RWD"/>
</dbReference>
<dbReference type="PROSITE" id="PS00183">
    <property type="entry name" value="UBC_1"/>
    <property type="match status" value="1"/>
</dbReference>
<feature type="domain" description="UBC core" evidence="6">
    <location>
        <begin position="1"/>
        <end position="149"/>
    </location>
</feature>
<keyword evidence="2 4" id="KW-0833">Ubl conjugation pathway</keyword>
<name>A0A0V0Q843_PSEPJ</name>
<dbReference type="FunCoup" id="A0A0V0Q843">
    <property type="interactions" value="11"/>
</dbReference>
<protein>
    <submittedName>
        <fullName evidence="7">Ubiquitin-conjugating enzyme/RWD-like protein</fullName>
    </submittedName>
</protein>
<accession>A0A0V0Q843</accession>
<keyword evidence="1" id="KW-0808">Transferase</keyword>
<dbReference type="SUPFAM" id="SSF54495">
    <property type="entry name" value="UBC-like"/>
    <property type="match status" value="1"/>
</dbReference>
<dbReference type="EMBL" id="LDAU01000251">
    <property type="protein sequence ID" value="KRW98397.1"/>
    <property type="molecule type" value="Genomic_DNA"/>
</dbReference>
<dbReference type="GO" id="GO:0005524">
    <property type="term" value="F:ATP binding"/>
    <property type="evidence" value="ECO:0007669"/>
    <property type="project" value="UniProtKB-UniRule"/>
</dbReference>
<keyword evidence="8" id="KW-1185">Reference proteome</keyword>
<dbReference type="Pfam" id="PF00179">
    <property type="entry name" value="UQ_con"/>
    <property type="match status" value="1"/>
</dbReference>
<dbReference type="SMART" id="SM00212">
    <property type="entry name" value="UBCc"/>
    <property type="match status" value="1"/>
</dbReference>
<dbReference type="CDD" id="cd23812">
    <property type="entry name" value="UBCc_ScPEX4-like"/>
    <property type="match status" value="1"/>
</dbReference>
<comment type="similarity">
    <text evidence="4">Belongs to the ubiquitin-conjugating enzyme family.</text>
</comment>
<dbReference type="InterPro" id="IPR050113">
    <property type="entry name" value="Ub_conjugating_enzyme"/>
</dbReference>
<keyword evidence="4" id="KW-0067">ATP-binding</keyword>
<dbReference type="PROSITE" id="PS50127">
    <property type="entry name" value="UBC_2"/>
    <property type="match status" value="1"/>
</dbReference>
<evidence type="ECO:0000256" key="3">
    <source>
        <dbReference type="PROSITE-ProRule" id="PRU10133"/>
    </source>
</evidence>
<evidence type="ECO:0000259" key="6">
    <source>
        <dbReference type="PROSITE" id="PS50127"/>
    </source>
</evidence>
<dbReference type="OrthoDB" id="9973183at2759"/>
<dbReference type="InParanoid" id="A0A0V0Q843"/>
<feature type="active site" description="Glycyl thioester intermediate" evidence="3">
    <location>
        <position position="86"/>
    </location>
</feature>
<dbReference type="GO" id="GO:0016740">
    <property type="term" value="F:transferase activity"/>
    <property type="evidence" value="ECO:0007669"/>
    <property type="project" value="UniProtKB-KW"/>
</dbReference>
<feature type="region of interest" description="Disordered" evidence="5">
    <location>
        <begin position="172"/>
        <end position="192"/>
    </location>
</feature>
<proteinExistence type="inferred from homology"/>
<evidence type="ECO:0000256" key="5">
    <source>
        <dbReference type="SAM" id="MobiDB-lite"/>
    </source>
</evidence>
<evidence type="ECO:0000256" key="4">
    <source>
        <dbReference type="RuleBase" id="RU362109"/>
    </source>
</evidence>
<dbReference type="OMA" id="MRWKAFI"/>